<keyword evidence="3" id="KW-0647">Proteasome</keyword>
<dbReference type="AlphaFoldDB" id="A0A8S1S843"/>
<dbReference type="GO" id="GO:0005839">
    <property type="term" value="C:proteasome core complex"/>
    <property type="evidence" value="ECO:0007669"/>
    <property type="project" value="InterPro"/>
</dbReference>
<dbReference type="Pfam" id="PF00227">
    <property type="entry name" value="Proteasome"/>
    <property type="match status" value="1"/>
</dbReference>
<reference evidence="4" key="1">
    <citation type="submission" date="2021-01" db="EMBL/GenBank/DDBJ databases">
        <authorList>
            <consortium name="Genoscope - CEA"/>
            <person name="William W."/>
        </authorList>
    </citation>
    <scope>NUCLEOTIDE SEQUENCE</scope>
</reference>
<dbReference type="InterPro" id="IPR001353">
    <property type="entry name" value="Proteasome_sua/b"/>
</dbReference>
<evidence type="ECO:0000313" key="5">
    <source>
        <dbReference type="Proteomes" id="UP000683925"/>
    </source>
</evidence>
<dbReference type="GO" id="GO:0005737">
    <property type="term" value="C:cytoplasm"/>
    <property type="evidence" value="ECO:0007669"/>
    <property type="project" value="TreeGrafter"/>
</dbReference>
<keyword evidence="2" id="KW-0963">Cytoplasm</keyword>
<evidence type="ECO:0000256" key="1">
    <source>
        <dbReference type="ARBA" id="ARBA00004123"/>
    </source>
</evidence>
<dbReference type="PANTHER" id="PTHR32194">
    <property type="entry name" value="METALLOPROTEASE TLDD"/>
    <property type="match status" value="1"/>
</dbReference>
<dbReference type="EMBL" id="CAJJDP010000005">
    <property type="protein sequence ID" value="CAD8135104.1"/>
    <property type="molecule type" value="Genomic_DNA"/>
</dbReference>
<dbReference type="OrthoDB" id="268479at2759"/>
<evidence type="ECO:0000313" key="4">
    <source>
        <dbReference type="EMBL" id="CAD8135104.1"/>
    </source>
</evidence>
<organism evidence="4 5">
    <name type="scientific">Paramecium octaurelia</name>
    <dbReference type="NCBI Taxonomy" id="43137"/>
    <lineage>
        <taxon>Eukaryota</taxon>
        <taxon>Sar</taxon>
        <taxon>Alveolata</taxon>
        <taxon>Ciliophora</taxon>
        <taxon>Intramacronucleata</taxon>
        <taxon>Oligohymenophorea</taxon>
        <taxon>Peniculida</taxon>
        <taxon>Parameciidae</taxon>
        <taxon>Paramecium</taxon>
    </lineage>
</organism>
<keyword evidence="5" id="KW-1185">Reference proteome</keyword>
<evidence type="ECO:0000256" key="2">
    <source>
        <dbReference type="ARBA" id="ARBA00022490"/>
    </source>
</evidence>
<name>A0A8S1S843_PAROT</name>
<gene>
    <name evidence="4" type="ORF">POCTA_138.1.T0060219</name>
</gene>
<evidence type="ECO:0008006" key="6">
    <source>
        <dbReference type="Google" id="ProtNLM"/>
    </source>
</evidence>
<evidence type="ECO:0000256" key="3">
    <source>
        <dbReference type="ARBA" id="ARBA00022942"/>
    </source>
</evidence>
<comment type="subcellular location">
    <subcellularLocation>
        <location evidence="1">Nucleus</location>
    </subcellularLocation>
</comment>
<dbReference type="GO" id="GO:0005634">
    <property type="term" value="C:nucleus"/>
    <property type="evidence" value="ECO:0007669"/>
    <property type="project" value="UniProtKB-SubCell"/>
</dbReference>
<dbReference type="GO" id="GO:0051603">
    <property type="term" value="P:proteolysis involved in protein catabolic process"/>
    <property type="evidence" value="ECO:0007669"/>
    <property type="project" value="InterPro"/>
</dbReference>
<comment type="caution">
    <text evidence="4">The sequence shown here is derived from an EMBL/GenBank/DDBJ whole genome shotgun (WGS) entry which is preliminary data.</text>
</comment>
<accession>A0A8S1S843</accession>
<dbReference type="InterPro" id="IPR023333">
    <property type="entry name" value="Proteasome_suB-type"/>
</dbReference>
<protein>
    <recommendedName>
        <fullName evidence="6">Proteasome subunit beta</fullName>
    </recommendedName>
</protein>
<sequence length="242" mass="27308">MCIPVNEVKKHFKSERPVMSNITHKSDQWSPYHDNSGTVLAVGIPGSVLVAVDPRLSNGYNILTRDATKLSQLTDKCVQATAGQYADFIALRKFLQQRLQLYEFQNEVQQGFNTNCSSFAIQRTLFQKIFPLLHFQLIGSLDENNNGVVYGYDAIGSYDQMTYGVQGGGQLFQIINSKVTIKSIKLSLKLNKKIQISYQIASVVLLKETHTRVTMLKFLSSLLLVQRELLNLSKNRLLIGYL</sequence>
<dbReference type="PANTHER" id="PTHR32194:SF2">
    <property type="entry name" value="PROTEASOME SUBUNIT BETA TYPE-1"/>
    <property type="match status" value="1"/>
</dbReference>
<dbReference type="Proteomes" id="UP000683925">
    <property type="component" value="Unassembled WGS sequence"/>
</dbReference>
<proteinExistence type="predicted"/>